<dbReference type="Gene3D" id="3.40.30.10">
    <property type="entry name" value="Glutaredoxin"/>
    <property type="match status" value="1"/>
</dbReference>
<dbReference type="GO" id="GO:0015035">
    <property type="term" value="F:protein-disulfide reductase activity"/>
    <property type="evidence" value="ECO:0007669"/>
    <property type="project" value="TreeGrafter"/>
</dbReference>
<gene>
    <name evidence="3" type="ORF">SAMN04488128_1011422</name>
</gene>
<dbReference type="GO" id="GO:0045454">
    <property type="term" value="P:cell redox homeostasis"/>
    <property type="evidence" value="ECO:0007669"/>
    <property type="project" value="TreeGrafter"/>
</dbReference>
<dbReference type="AlphaFoldDB" id="A0A1T4N4I7"/>
<dbReference type="InterPro" id="IPR036249">
    <property type="entry name" value="Thioredoxin-like_sf"/>
</dbReference>
<keyword evidence="4" id="KW-1185">Reference proteome</keyword>
<name>A0A1T4N4I7_9BACT</name>
<reference evidence="4" key="1">
    <citation type="submission" date="2017-02" db="EMBL/GenBank/DDBJ databases">
        <authorList>
            <person name="Varghese N."/>
            <person name="Submissions S."/>
        </authorList>
    </citation>
    <scope>NUCLEOTIDE SEQUENCE [LARGE SCALE GENOMIC DNA]</scope>
    <source>
        <strain evidence="4">DSM 22224</strain>
    </source>
</reference>
<dbReference type="InterPro" id="IPR012336">
    <property type="entry name" value="Thioredoxin-like_fold"/>
</dbReference>
<evidence type="ECO:0000259" key="2">
    <source>
        <dbReference type="PROSITE" id="PS51352"/>
    </source>
</evidence>
<dbReference type="SUPFAM" id="SSF52833">
    <property type="entry name" value="Thioredoxin-like"/>
    <property type="match status" value="1"/>
</dbReference>
<evidence type="ECO:0000256" key="1">
    <source>
        <dbReference type="ARBA" id="ARBA00023284"/>
    </source>
</evidence>
<feature type="domain" description="Thioredoxin" evidence="2">
    <location>
        <begin position="6"/>
        <end position="147"/>
    </location>
</feature>
<dbReference type="InterPro" id="IPR013766">
    <property type="entry name" value="Thioredoxin_domain"/>
</dbReference>
<keyword evidence="1" id="KW-0676">Redox-active center</keyword>
<evidence type="ECO:0000313" key="3">
    <source>
        <dbReference type="EMBL" id="SJZ74152.1"/>
    </source>
</evidence>
<dbReference type="PROSITE" id="PS00194">
    <property type="entry name" value="THIOREDOXIN_1"/>
    <property type="match status" value="1"/>
</dbReference>
<dbReference type="InterPro" id="IPR017937">
    <property type="entry name" value="Thioredoxin_CS"/>
</dbReference>
<organism evidence="3 4">
    <name type="scientific">Chitinophaga eiseniae</name>
    <dbReference type="NCBI Taxonomy" id="634771"/>
    <lineage>
        <taxon>Bacteria</taxon>
        <taxon>Pseudomonadati</taxon>
        <taxon>Bacteroidota</taxon>
        <taxon>Chitinophagia</taxon>
        <taxon>Chitinophagales</taxon>
        <taxon>Chitinophagaceae</taxon>
        <taxon>Chitinophaga</taxon>
    </lineage>
</organism>
<dbReference type="Pfam" id="PF13098">
    <property type="entry name" value="Thioredoxin_2"/>
    <property type="match status" value="1"/>
</dbReference>
<evidence type="ECO:0000313" key="4">
    <source>
        <dbReference type="Proteomes" id="UP000190367"/>
    </source>
</evidence>
<dbReference type="PROSITE" id="PS51352">
    <property type="entry name" value="THIOREDOXIN_2"/>
    <property type="match status" value="1"/>
</dbReference>
<dbReference type="RefSeq" id="WP_078668025.1">
    <property type="nucleotide sequence ID" value="NZ_FUWZ01000001.1"/>
</dbReference>
<protein>
    <submittedName>
        <fullName evidence="3">Thioredoxin-like domain-containing protein</fullName>
    </submittedName>
</protein>
<dbReference type="PANTHER" id="PTHR32234:SF0">
    <property type="entry name" value="THIOL:DISULFIDE INTERCHANGE PROTEIN DSBD"/>
    <property type="match status" value="1"/>
</dbReference>
<dbReference type="PANTHER" id="PTHR32234">
    <property type="entry name" value="THIOL:DISULFIDE INTERCHANGE PROTEIN DSBD"/>
    <property type="match status" value="1"/>
</dbReference>
<dbReference type="STRING" id="634771.SAMN04488128_1011422"/>
<dbReference type="EMBL" id="FUWZ01000001">
    <property type="protein sequence ID" value="SJZ74152.1"/>
    <property type="molecule type" value="Genomic_DNA"/>
</dbReference>
<dbReference type="OrthoDB" id="120730at2"/>
<dbReference type="Proteomes" id="UP000190367">
    <property type="component" value="Unassembled WGS sequence"/>
</dbReference>
<sequence>MKWILLLASSIITNSTFGQTRTNFNENLDWEQIKLKSSSENKIIFIDFYATWCGPCKKMDSEVYPSTVISQYLNKHFTSIKLQADSSKNDTEEIQKRYNIARRLLKKYKIRSFPTYLFLDADENILHRGTGYMAPDSFIAFCNTARDINSNYAGQLIRYNSRKMNPDELLNYAITLKSYREDSLSQKVANSFKEKAIDNRPPEDYLHAKYKPFFNTFGSLLTRKDSATRYIYLHRQKVDSIMKDSGFSDQLIRQIAIQELISPVLKKAELEKSTPDWDSIKKVITRSWDNSLASDLVLRYQINWYSEHEDWNNAIRYHMERLDKMNNKFGVWEAFEANNFVFLTVLKYSNDFRILKKAREYMQIITASYPDDHAKMDTYANVLYKLGEKTEAITVEKKALLISEKNKDDASTAEIKKTLSKMEANIPIWN</sequence>
<accession>A0A1T4N4I7</accession>
<proteinExistence type="predicted"/>